<evidence type="ECO:0000313" key="2">
    <source>
        <dbReference type="EMBL" id="KAK4206099.1"/>
    </source>
</evidence>
<feature type="region of interest" description="Disordered" evidence="1">
    <location>
        <begin position="143"/>
        <end position="187"/>
    </location>
</feature>
<reference evidence="2" key="2">
    <citation type="submission" date="2023-05" db="EMBL/GenBank/DDBJ databases">
        <authorList>
            <consortium name="Lawrence Berkeley National Laboratory"/>
            <person name="Steindorff A."/>
            <person name="Hensen N."/>
            <person name="Bonometti L."/>
            <person name="Westerberg I."/>
            <person name="Brannstrom I.O."/>
            <person name="Guillou S."/>
            <person name="Cros-Aarteil S."/>
            <person name="Calhoun S."/>
            <person name="Haridas S."/>
            <person name="Kuo A."/>
            <person name="Mondo S."/>
            <person name="Pangilinan J."/>
            <person name="Riley R."/>
            <person name="Labutti K."/>
            <person name="Andreopoulos B."/>
            <person name="Lipzen A."/>
            <person name="Chen C."/>
            <person name="Yanf M."/>
            <person name="Daum C."/>
            <person name="Ng V."/>
            <person name="Clum A."/>
            <person name="Ohm R."/>
            <person name="Martin F."/>
            <person name="Silar P."/>
            <person name="Natvig D."/>
            <person name="Lalanne C."/>
            <person name="Gautier V."/>
            <person name="Ament-Velasquez S.L."/>
            <person name="Kruys A."/>
            <person name="Hutchinson M.I."/>
            <person name="Powell A.J."/>
            <person name="Barry K."/>
            <person name="Miller A.N."/>
            <person name="Grigoriev I.V."/>
            <person name="Debuchy R."/>
            <person name="Gladieux P."/>
            <person name="Thoren M.H."/>
            <person name="Johannesson H."/>
        </authorList>
    </citation>
    <scope>NUCLEOTIDE SEQUENCE</scope>
    <source>
        <strain evidence="2">PSN293</strain>
    </source>
</reference>
<keyword evidence="3" id="KW-1185">Reference proteome</keyword>
<name>A0AAN6XSV7_9PEZI</name>
<feature type="non-terminal residue" evidence="2">
    <location>
        <position position="1"/>
    </location>
</feature>
<gene>
    <name evidence="2" type="ORF">QBC37DRAFT_245561</name>
</gene>
<proteinExistence type="predicted"/>
<protein>
    <submittedName>
        <fullName evidence="2">Uncharacterized protein</fullName>
    </submittedName>
</protein>
<evidence type="ECO:0000313" key="3">
    <source>
        <dbReference type="Proteomes" id="UP001301769"/>
    </source>
</evidence>
<evidence type="ECO:0000256" key="1">
    <source>
        <dbReference type="SAM" id="MobiDB-lite"/>
    </source>
</evidence>
<feature type="compositionally biased region" description="Acidic residues" evidence="1">
    <location>
        <begin position="531"/>
        <end position="544"/>
    </location>
</feature>
<feature type="non-terminal residue" evidence="2">
    <location>
        <position position="668"/>
    </location>
</feature>
<sequence length="668" mass="76917">LEVPVELKGLTDPTTWGKLGTLQEIENPSKKDLDTLIGTAIAVWNLRGMFGKVLWNHFQDLFENWDRATWNKASNPSAKLMMKTLMNGGVFVTHAYHYSGVTSHLVEAATRHRFRVWTLPEIKDWAGKSDVFKQRINNKAKVIEIRERHQDQERREHQQRREDQQRPDQEQQRRDQKQQSRDQDQERHDYYLRNTVNPANPAYQFRDGTPLWYVAPTGRQILDFEKLYSGNDDVKFSGNFYDVFETKLQIFHDNRERLGIPEGCSAGLFPSMLKGKAKEYYYNDLFRSTDRKDFELLVRKFGIHFNTEEGHQFYLSEWRSTTLQKVIGDNPGKTRLECLDLLFDKLGKLQQAIPSIAQDQRTLRDQALNACKGIPECSMALYNPALEYEGVRNQLRNAISITQSTIPQQFTVDTAKPDDSGQAWWTDRKFRGRGRDNRYGRGGGHRKPYRRPRDPNTTPKCYVCGKEGCWSSKHPQQERREAYERYKRGASKHDTSYQAYSQYVVWHEGGLPSLDDTVNPDEALIDQFFQSDDDESEQDSDEEGTDSHYVSDTFFTETPKPVDGPKVATLLNDASVRHYFTHEDPYNTKYALIEKHDDPTVGVSTMYLLDDRYSSGAFHGIMPDTGAAGHSTAGEPQFRALQRMVPSATLDTNVAKASIRFGSGEPIT</sequence>
<accession>A0AAN6XSV7</accession>
<organism evidence="2 3">
    <name type="scientific">Rhypophila decipiens</name>
    <dbReference type="NCBI Taxonomy" id="261697"/>
    <lineage>
        <taxon>Eukaryota</taxon>
        <taxon>Fungi</taxon>
        <taxon>Dikarya</taxon>
        <taxon>Ascomycota</taxon>
        <taxon>Pezizomycotina</taxon>
        <taxon>Sordariomycetes</taxon>
        <taxon>Sordariomycetidae</taxon>
        <taxon>Sordariales</taxon>
        <taxon>Naviculisporaceae</taxon>
        <taxon>Rhypophila</taxon>
    </lineage>
</organism>
<dbReference type="AlphaFoldDB" id="A0AAN6XSV7"/>
<feature type="region of interest" description="Disordered" evidence="1">
    <location>
        <begin position="435"/>
        <end position="457"/>
    </location>
</feature>
<dbReference type="EMBL" id="MU858510">
    <property type="protein sequence ID" value="KAK4206099.1"/>
    <property type="molecule type" value="Genomic_DNA"/>
</dbReference>
<reference evidence="2" key="1">
    <citation type="journal article" date="2023" name="Mol. Phylogenet. Evol.">
        <title>Genome-scale phylogeny and comparative genomics of the fungal order Sordariales.</title>
        <authorList>
            <person name="Hensen N."/>
            <person name="Bonometti L."/>
            <person name="Westerberg I."/>
            <person name="Brannstrom I.O."/>
            <person name="Guillou S."/>
            <person name="Cros-Aarteil S."/>
            <person name="Calhoun S."/>
            <person name="Haridas S."/>
            <person name="Kuo A."/>
            <person name="Mondo S."/>
            <person name="Pangilinan J."/>
            <person name="Riley R."/>
            <person name="LaButti K."/>
            <person name="Andreopoulos B."/>
            <person name="Lipzen A."/>
            <person name="Chen C."/>
            <person name="Yan M."/>
            <person name="Daum C."/>
            <person name="Ng V."/>
            <person name="Clum A."/>
            <person name="Steindorff A."/>
            <person name="Ohm R.A."/>
            <person name="Martin F."/>
            <person name="Silar P."/>
            <person name="Natvig D.O."/>
            <person name="Lalanne C."/>
            <person name="Gautier V."/>
            <person name="Ament-Velasquez S.L."/>
            <person name="Kruys A."/>
            <person name="Hutchinson M.I."/>
            <person name="Powell A.J."/>
            <person name="Barry K."/>
            <person name="Miller A.N."/>
            <person name="Grigoriev I.V."/>
            <person name="Debuchy R."/>
            <person name="Gladieux P."/>
            <person name="Hiltunen Thoren M."/>
            <person name="Johannesson H."/>
        </authorList>
    </citation>
    <scope>NUCLEOTIDE SEQUENCE</scope>
    <source>
        <strain evidence="2">PSN293</strain>
    </source>
</reference>
<comment type="caution">
    <text evidence="2">The sequence shown here is derived from an EMBL/GenBank/DDBJ whole genome shotgun (WGS) entry which is preliminary data.</text>
</comment>
<dbReference type="Proteomes" id="UP001301769">
    <property type="component" value="Unassembled WGS sequence"/>
</dbReference>
<feature type="region of interest" description="Disordered" evidence="1">
    <location>
        <begin position="531"/>
        <end position="562"/>
    </location>
</feature>